<sequence length="624" mass="68293">MGYQKVYDSWKDDPEGFWMNAAGAIDWVSPPSKALFDENAPIYEWFSDGLVNTCWNCVDRHVKAGRGDQIAIYHDSPITNATKGITFAELQNRVATLAGALRAKGIEKGDRVIIYMPMIPQAVEAMLACARLGAIHSVVFGGFAANELAVRIDDAQPKAIIAASAGLEPGRVVHYKPLLDRAIEQAKHKPDFCVIFQREEEVANLIEGRDVSWYGFQYGVEPVDCVPVEGNHPAYILYTSGTTGQPKGVVRPTAGHLVALAWSMENIYGIGAGDRFWAASDVGWVVGHSYICYGPLIVGAQTVVFEGKPIGTPHAGVFWRTIQNNRIKSFFTAPTAIRAIRREDPDGEYIRRYKLHDLQALFLAGERADPETIKWAQEHLGVPVIDHWWQTETGWAIAANPLGIEEMPVKLGSPTVPMPGYDVQVLDEGGNPVAAGTLGAITIKLPLPPGTLSGLWNAEDRFRKSYLSRFPGYYETGDAGYLDEDGYLYIMARTDDVINVAGHRLSTGAMEEVLARHPDVAECAVIGVSDALKGQAPVGFLCLKKGSRNPPEQVERDVVAMVRDEIGPVAAFRRAIVVDRLPKTRSGKILRATMADIADGKDYRMPATIEDPAVLDEIADALKL</sequence>
<reference evidence="5 6" key="1">
    <citation type="submission" date="2019-08" db="EMBL/GenBank/DDBJ databases">
        <authorList>
            <person name="Ye J."/>
        </authorList>
    </citation>
    <scope>NUCLEOTIDE SEQUENCE [LARGE SCALE GENOMIC DNA]</scope>
    <source>
        <strain evidence="5 6">TK008</strain>
    </source>
</reference>
<dbReference type="InterPro" id="IPR025110">
    <property type="entry name" value="AMP-bd_C"/>
</dbReference>
<dbReference type="InterPro" id="IPR020845">
    <property type="entry name" value="AMP-binding_CS"/>
</dbReference>
<name>A0A5C6SCA1_9RHOB</name>
<evidence type="ECO:0000259" key="3">
    <source>
        <dbReference type="Pfam" id="PF13193"/>
    </source>
</evidence>
<feature type="domain" description="Acetyl-coenzyme A synthetase N-terminal" evidence="4">
    <location>
        <begin position="3"/>
        <end position="57"/>
    </location>
</feature>
<evidence type="ECO:0000259" key="2">
    <source>
        <dbReference type="Pfam" id="PF00501"/>
    </source>
</evidence>
<proteinExistence type="inferred from homology"/>
<feature type="domain" description="AMP-binding enzyme C-terminal" evidence="3">
    <location>
        <begin position="510"/>
        <end position="588"/>
    </location>
</feature>
<evidence type="ECO:0000313" key="6">
    <source>
        <dbReference type="Proteomes" id="UP000321562"/>
    </source>
</evidence>
<dbReference type="FunFam" id="3.30.300.30:FF:000017">
    <property type="entry name" value="Acyl-CoA synthetase short-chain family member 3"/>
    <property type="match status" value="1"/>
</dbReference>
<dbReference type="GO" id="GO:0070013">
    <property type="term" value="C:intracellular organelle lumen"/>
    <property type="evidence" value="ECO:0007669"/>
    <property type="project" value="UniProtKB-ARBA"/>
</dbReference>
<dbReference type="Pfam" id="PF13193">
    <property type="entry name" value="AMP-binding_C"/>
    <property type="match status" value="1"/>
</dbReference>
<dbReference type="AlphaFoldDB" id="A0A5C6SCA1"/>
<dbReference type="Gene3D" id="3.30.300.30">
    <property type="match status" value="1"/>
</dbReference>
<dbReference type="CDD" id="cd05967">
    <property type="entry name" value="PrpE"/>
    <property type="match status" value="1"/>
</dbReference>
<dbReference type="InterPro" id="IPR042099">
    <property type="entry name" value="ANL_N_sf"/>
</dbReference>
<organism evidence="5 6">
    <name type="scientific">Paracoccus aurantiacus</name>
    <dbReference type="NCBI Taxonomy" id="2599412"/>
    <lineage>
        <taxon>Bacteria</taxon>
        <taxon>Pseudomonadati</taxon>
        <taxon>Pseudomonadota</taxon>
        <taxon>Alphaproteobacteria</taxon>
        <taxon>Rhodobacterales</taxon>
        <taxon>Paracoccaceae</taxon>
        <taxon>Paracoccus</taxon>
    </lineage>
</organism>
<protein>
    <submittedName>
        <fullName evidence="5">Propionyl-CoA synthetase</fullName>
    </submittedName>
</protein>
<comment type="caution">
    <text evidence="5">The sequence shown here is derived from an EMBL/GenBank/DDBJ whole genome shotgun (WGS) entry which is preliminary data.</text>
</comment>
<dbReference type="InterPro" id="IPR045851">
    <property type="entry name" value="AMP-bd_C_sf"/>
</dbReference>
<dbReference type="GO" id="GO:0050218">
    <property type="term" value="F:propionate-CoA ligase activity"/>
    <property type="evidence" value="ECO:0007669"/>
    <property type="project" value="TreeGrafter"/>
</dbReference>
<dbReference type="RefSeq" id="WP_147096723.1">
    <property type="nucleotide sequence ID" value="NZ_JBHUFH010000002.1"/>
</dbReference>
<dbReference type="PANTHER" id="PTHR43347:SF3">
    <property type="entry name" value="ACYL-COA SYNTHETASE SHORT-CHAIN FAMILY MEMBER 3, MITOCHONDRIAL"/>
    <property type="match status" value="1"/>
</dbReference>
<dbReference type="InterPro" id="IPR032387">
    <property type="entry name" value="ACAS_N"/>
</dbReference>
<dbReference type="Proteomes" id="UP000321562">
    <property type="component" value="Unassembled WGS sequence"/>
</dbReference>
<dbReference type="FunFam" id="3.40.50.12780:FF:000011">
    <property type="entry name" value="Acetyl-coenzyme A synthetase 2-like, mitochondrial"/>
    <property type="match status" value="1"/>
</dbReference>
<gene>
    <name evidence="5" type="ORF">FQV27_05120</name>
</gene>
<dbReference type="EMBL" id="VOPL01000001">
    <property type="protein sequence ID" value="TXB71225.1"/>
    <property type="molecule type" value="Genomic_DNA"/>
</dbReference>
<dbReference type="Gene3D" id="3.40.50.12780">
    <property type="entry name" value="N-terminal domain of ligase-like"/>
    <property type="match status" value="1"/>
</dbReference>
<dbReference type="Pfam" id="PF00501">
    <property type="entry name" value="AMP-binding"/>
    <property type="match status" value="1"/>
</dbReference>
<dbReference type="SUPFAM" id="SSF56801">
    <property type="entry name" value="Acetyl-CoA synthetase-like"/>
    <property type="match status" value="1"/>
</dbReference>
<dbReference type="PANTHER" id="PTHR43347">
    <property type="entry name" value="ACYL-COA SYNTHETASE"/>
    <property type="match status" value="1"/>
</dbReference>
<evidence type="ECO:0000259" key="4">
    <source>
        <dbReference type="Pfam" id="PF16177"/>
    </source>
</evidence>
<evidence type="ECO:0000256" key="1">
    <source>
        <dbReference type="ARBA" id="ARBA00006432"/>
    </source>
</evidence>
<keyword evidence="6" id="KW-1185">Reference proteome</keyword>
<evidence type="ECO:0000313" key="5">
    <source>
        <dbReference type="EMBL" id="TXB71225.1"/>
    </source>
</evidence>
<dbReference type="InterPro" id="IPR000873">
    <property type="entry name" value="AMP-dep_synth/lig_dom"/>
</dbReference>
<dbReference type="PROSITE" id="PS00455">
    <property type="entry name" value="AMP_BINDING"/>
    <property type="match status" value="1"/>
</dbReference>
<feature type="domain" description="AMP-dependent synthetase/ligase" evidence="2">
    <location>
        <begin position="65"/>
        <end position="446"/>
    </location>
</feature>
<comment type="similarity">
    <text evidence="1">Belongs to the ATP-dependent AMP-binding enzyme family.</text>
</comment>
<dbReference type="OrthoDB" id="9803968at2"/>
<dbReference type="Pfam" id="PF16177">
    <property type="entry name" value="ACAS_N"/>
    <property type="match status" value="1"/>
</dbReference>
<accession>A0A5C6SCA1</accession>